<keyword evidence="1" id="KW-1133">Transmembrane helix</keyword>
<keyword evidence="3" id="KW-1185">Reference proteome</keyword>
<comment type="caution">
    <text evidence="2">The sequence shown here is derived from an EMBL/GenBank/DDBJ whole genome shotgun (WGS) entry which is preliminary data.</text>
</comment>
<feature type="transmembrane region" description="Helical" evidence="1">
    <location>
        <begin position="21"/>
        <end position="41"/>
    </location>
</feature>
<gene>
    <name evidence="2" type="ORF">K7B09_07525</name>
</gene>
<proteinExistence type="predicted"/>
<evidence type="ECO:0000313" key="3">
    <source>
        <dbReference type="Proteomes" id="UP001430290"/>
    </source>
</evidence>
<evidence type="ECO:0000313" key="2">
    <source>
        <dbReference type="EMBL" id="MBZ4186174.1"/>
    </source>
</evidence>
<dbReference type="InterPro" id="IPR046289">
    <property type="entry name" value="DUF6326"/>
</dbReference>
<keyword evidence="1" id="KW-0812">Transmembrane</keyword>
<dbReference type="Proteomes" id="UP001430290">
    <property type="component" value="Unassembled WGS sequence"/>
</dbReference>
<accession>A0ABS7TE79</accession>
<feature type="transmembrane region" description="Helical" evidence="1">
    <location>
        <begin position="61"/>
        <end position="84"/>
    </location>
</feature>
<reference evidence="2" key="1">
    <citation type="submission" date="2021-09" db="EMBL/GenBank/DDBJ databases">
        <authorList>
            <person name="Wu T."/>
            <person name="Guo S.Z."/>
        </authorList>
    </citation>
    <scope>NUCLEOTIDE SEQUENCE</scope>
    <source>
        <strain evidence="2">RSS-23</strain>
    </source>
</reference>
<organism evidence="2 3">
    <name type="scientific">Thermomonas beijingensis</name>
    <dbReference type="NCBI Taxonomy" id="2872701"/>
    <lineage>
        <taxon>Bacteria</taxon>
        <taxon>Pseudomonadati</taxon>
        <taxon>Pseudomonadota</taxon>
        <taxon>Gammaproteobacteria</taxon>
        <taxon>Lysobacterales</taxon>
        <taxon>Lysobacteraceae</taxon>
        <taxon>Thermomonas</taxon>
    </lineage>
</organism>
<sequence length="148" mass="16301">MQTAVTPKALADPPLPQRLKLSAAWASLTFCYLYGDYFGLYKPGKLQHMLDGAGPMGAISQGSLLFVASLLIVPGLMVFISFVLQARLARWLHIGLALFYATFVAFTMPGAWWFYLAYSTVEIMLCAAIVCLAWAWPRASARTTMKLA</sequence>
<dbReference type="EMBL" id="JAIQDJ010000002">
    <property type="protein sequence ID" value="MBZ4186174.1"/>
    <property type="molecule type" value="Genomic_DNA"/>
</dbReference>
<dbReference type="Pfam" id="PF19851">
    <property type="entry name" value="DUF6326"/>
    <property type="match status" value="1"/>
</dbReference>
<dbReference type="RefSeq" id="WP_223628464.1">
    <property type="nucleotide sequence ID" value="NZ_JAIQDJ010000002.1"/>
</dbReference>
<protein>
    <submittedName>
        <fullName evidence="2">DUF6326 family protein</fullName>
    </submittedName>
</protein>
<name>A0ABS7TE79_9GAMM</name>
<feature type="transmembrane region" description="Helical" evidence="1">
    <location>
        <begin position="115"/>
        <end position="136"/>
    </location>
</feature>
<feature type="transmembrane region" description="Helical" evidence="1">
    <location>
        <begin position="91"/>
        <end position="109"/>
    </location>
</feature>
<keyword evidence="1" id="KW-0472">Membrane</keyword>
<evidence type="ECO:0000256" key="1">
    <source>
        <dbReference type="SAM" id="Phobius"/>
    </source>
</evidence>